<dbReference type="Pfam" id="PF00171">
    <property type="entry name" value="Aldedh"/>
    <property type="match status" value="1"/>
</dbReference>
<dbReference type="InterPro" id="IPR016163">
    <property type="entry name" value="Ald_DH_C"/>
</dbReference>
<proteinExistence type="inferred from homology"/>
<dbReference type="Gene3D" id="3.40.309.10">
    <property type="entry name" value="Aldehyde Dehydrogenase, Chain A, domain 2"/>
    <property type="match status" value="1"/>
</dbReference>
<dbReference type="RefSeq" id="WP_011102916.1">
    <property type="nucleotide sequence ID" value="NC_004574.1"/>
</dbReference>
<evidence type="ECO:0000313" key="4">
    <source>
        <dbReference type="EMBL" id="AAN05290.1"/>
    </source>
</evidence>
<dbReference type="Gene3D" id="3.40.605.10">
    <property type="entry name" value="Aldehyde Dehydrogenase, Chain A, domain 1"/>
    <property type="match status" value="1"/>
</dbReference>
<dbReference type="InterPro" id="IPR016160">
    <property type="entry name" value="Ald_DH_CS_CYS"/>
</dbReference>
<dbReference type="FunFam" id="3.40.605.10:FF:000001">
    <property type="entry name" value="Aldehyde dehydrogenase 1"/>
    <property type="match status" value="1"/>
</dbReference>
<sequence length="499" mass="54069">MNAASFTKSFWHDEAKKLEFRTKHLINGEWVDSEDGTTFDTINPATGETIAKVASGKAADIDKAVKNARETFKSGVWSMLAPRERLAVIERFSALIEENAVEFALLDCLDMGKPVMDMINIDIPESVKNLKFFAETADKVHGSLTATDPSVVHYILRQPLGVVGLITPWNYPLMMAAWKLGPALITGNSVVLKPAEQAPLSCALLGDLFLKAGGPAGVLNVVQGLGEEAGKAIGLHPDVDKIGFTGSTEVGKLLMTYAGQSNMKRVTTECGGKTPQIVFADYDNLDKAVTSAVYGIYGNMGEMCNAGSRILVQRPIYDEFIKRFSELTASNMVVGDPLDPDTTIGPLVTVEQQERVLEYIEIGKKEGATLALGGGRGLNSGCYVEPTLFTDVTNSMRVAQEEIFGPVGTVIPFDTAEEALEIANDSLYGLAAAVWTNDLKTAHRFGRDLESGFVWVNTFDIGDMTSIWGGYKQSGNGRDTCIEALSQYTQTKSVWMDMA</sequence>
<evidence type="ECO:0000259" key="3">
    <source>
        <dbReference type="Pfam" id="PF00171"/>
    </source>
</evidence>
<keyword evidence="4" id="KW-0614">Plasmid</keyword>
<organism evidence="4">
    <name type="scientific">Ruegeria sp. PR1b</name>
    <dbReference type="NCBI Taxonomy" id="185588"/>
    <lineage>
        <taxon>Bacteria</taxon>
        <taxon>Pseudomonadati</taxon>
        <taxon>Pseudomonadota</taxon>
        <taxon>Alphaproteobacteria</taxon>
        <taxon>Rhodobacterales</taxon>
        <taxon>Roseobacteraceae</taxon>
        <taxon>Ruegeria</taxon>
    </lineage>
</organism>
<keyword evidence="2" id="KW-0560">Oxidoreductase</keyword>
<dbReference type="CDD" id="cd07112">
    <property type="entry name" value="ALDH_GABALDH-PuuC"/>
    <property type="match status" value="1"/>
</dbReference>
<protein>
    <submittedName>
        <fullName evidence="4">RC217</fullName>
    </submittedName>
</protein>
<evidence type="ECO:0000256" key="1">
    <source>
        <dbReference type="ARBA" id="ARBA00009986"/>
    </source>
</evidence>
<evidence type="ECO:0000256" key="2">
    <source>
        <dbReference type="ARBA" id="ARBA00023002"/>
    </source>
</evidence>
<dbReference type="PROSITE" id="PS00070">
    <property type="entry name" value="ALDEHYDE_DEHYDR_CYS"/>
    <property type="match status" value="1"/>
</dbReference>
<comment type="similarity">
    <text evidence="1">Belongs to the aldehyde dehydrogenase family.</text>
</comment>
<dbReference type="FunFam" id="3.40.309.10:FF:000012">
    <property type="entry name" value="Betaine aldehyde dehydrogenase"/>
    <property type="match status" value="1"/>
</dbReference>
<dbReference type="PANTHER" id="PTHR11699">
    <property type="entry name" value="ALDEHYDE DEHYDROGENASE-RELATED"/>
    <property type="match status" value="1"/>
</dbReference>
<dbReference type="InterPro" id="IPR015590">
    <property type="entry name" value="Aldehyde_DH_dom"/>
</dbReference>
<name>Q8KVX3_9RHOB</name>
<accession>Q8KVX3</accession>
<dbReference type="InterPro" id="IPR016161">
    <property type="entry name" value="Ald_DH/histidinol_DH"/>
</dbReference>
<geneLocation type="plasmid" evidence="4">
    <name>pSD25</name>
</geneLocation>
<dbReference type="InterPro" id="IPR016162">
    <property type="entry name" value="Ald_DH_N"/>
</dbReference>
<reference evidence="4" key="1">
    <citation type="journal article" date="2003" name="Plasmid">
        <title>Nucleotide sequence based characterizations of two cryptic plasmids from the marine bacterium Ruegeria isolate PR1b.</title>
        <authorList>
            <person name="Zhong Z."/>
            <person name="Caspi R."/>
            <person name="Helinski D."/>
            <person name="Knauf V."/>
            <person name="Sykes S."/>
            <person name="O'Byrne C."/>
            <person name="Shea T.P."/>
            <person name="Wilkinson J.E."/>
            <person name="DeLoughery C."/>
            <person name="Toukdarian A."/>
        </authorList>
    </citation>
    <scope>NUCLEOTIDE SEQUENCE</scope>
    <source>
        <strain evidence="4">PR1b</strain>
        <plasmid evidence="4">pSD25</plasmid>
    </source>
</reference>
<dbReference type="EMBL" id="AF416331">
    <property type="protein sequence ID" value="AAN05290.1"/>
    <property type="molecule type" value="Genomic_DNA"/>
</dbReference>
<dbReference type="GO" id="GO:0004030">
    <property type="term" value="F:aldehyde dehydrogenase [NAD(P)+] activity"/>
    <property type="evidence" value="ECO:0007669"/>
    <property type="project" value="UniProtKB-ARBA"/>
</dbReference>
<dbReference type="SUPFAM" id="SSF53720">
    <property type="entry name" value="ALDH-like"/>
    <property type="match status" value="1"/>
</dbReference>
<feature type="domain" description="Aldehyde dehydrogenase" evidence="3">
    <location>
        <begin position="30"/>
        <end position="494"/>
    </location>
</feature>
<dbReference type="AlphaFoldDB" id="Q8KVX3"/>